<dbReference type="PROSITE" id="PS50835">
    <property type="entry name" value="IG_LIKE"/>
    <property type="match status" value="1"/>
</dbReference>
<feature type="domain" description="Ig-like" evidence="1">
    <location>
        <begin position="1"/>
        <end position="73"/>
    </location>
</feature>
<keyword evidence="2" id="KW-0675">Receptor</keyword>
<comment type="caution">
    <text evidence="2">The sequence shown here is derived from an EMBL/GenBank/DDBJ whole genome shotgun (WGS) entry which is preliminary data.</text>
</comment>
<keyword evidence="3" id="KW-1185">Reference proteome</keyword>
<gene>
    <name evidence="2" type="ORF">DAT39_020750</name>
</gene>
<dbReference type="OrthoDB" id="6780341at2759"/>
<dbReference type="InterPro" id="IPR036179">
    <property type="entry name" value="Ig-like_dom_sf"/>
</dbReference>
<feature type="non-terminal residue" evidence="2">
    <location>
        <position position="1"/>
    </location>
</feature>
<dbReference type="Gene3D" id="2.60.40.10">
    <property type="entry name" value="Immunoglobulins"/>
    <property type="match status" value="1"/>
</dbReference>
<sequence length="73" mass="8454">LNVKVLDSRTGYKKLICKTTCTLSNNPTYIWYKNGQHVTNQYRNDEYLYVSRWKAGSYSCAVRGDEDLRSPAV</sequence>
<dbReference type="InterPro" id="IPR013783">
    <property type="entry name" value="Ig-like_fold"/>
</dbReference>
<protein>
    <submittedName>
        <fullName evidence="2">B-cell receptor CD22-like</fullName>
    </submittedName>
</protein>
<evidence type="ECO:0000313" key="2">
    <source>
        <dbReference type="EMBL" id="KAF5889562.1"/>
    </source>
</evidence>
<accession>A0A8J4WSW3</accession>
<dbReference type="Proteomes" id="UP000727407">
    <property type="component" value="Unassembled WGS sequence"/>
</dbReference>
<dbReference type="EMBL" id="QNUK01000795">
    <property type="protein sequence ID" value="KAF5889562.1"/>
    <property type="molecule type" value="Genomic_DNA"/>
</dbReference>
<name>A0A8J4WSW3_CLAMG</name>
<feature type="non-terminal residue" evidence="2">
    <location>
        <position position="73"/>
    </location>
</feature>
<evidence type="ECO:0000259" key="1">
    <source>
        <dbReference type="PROSITE" id="PS50835"/>
    </source>
</evidence>
<proteinExistence type="predicted"/>
<evidence type="ECO:0000313" key="3">
    <source>
        <dbReference type="Proteomes" id="UP000727407"/>
    </source>
</evidence>
<dbReference type="SUPFAM" id="SSF48726">
    <property type="entry name" value="Immunoglobulin"/>
    <property type="match status" value="1"/>
</dbReference>
<organism evidence="2 3">
    <name type="scientific">Clarias magur</name>
    <name type="common">Asian catfish</name>
    <name type="synonym">Macropteronotus magur</name>
    <dbReference type="NCBI Taxonomy" id="1594786"/>
    <lineage>
        <taxon>Eukaryota</taxon>
        <taxon>Metazoa</taxon>
        <taxon>Chordata</taxon>
        <taxon>Craniata</taxon>
        <taxon>Vertebrata</taxon>
        <taxon>Euteleostomi</taxon>
        <taxon>Actinopterygii</taxon>
        <taxon>Neopterygii</taxon>
        <taxon>Teleostei</taxon>
        <taxon>Ostariophysi</taxon>
        <taxon>Siluriformes</taxon>
        <taxon>Clariidae</taxon>
        <taxon>Clarias</taxon>
    </lineage>
</organism>
<dbReference type="InterPro" id="IPR007110">
    <property type="entry name" value="Ig-like_dom"/>
</dbReference>
<reference evidence="2" key="1">
    <citation type="submission" date="2020-07" db="EMBL/GenBank/DDBJ databases">
        <title>Clarias magur genome sequencing, assembly and annotation.</title>
        <authorList>
            <person name="Kushwaha B."/>
            <person name="Kumar R."/>
            <person name="Das P."/>
            <person name="Joshi C.G."/>
            <person name="Kumar D."/>
            <person name="Nagpure N.S."/>
            <person name="Pandey M."/>
            <person name="Agarwal S."/>
            <person name="Srivastava S."/>
            <person name="Singh M."/>
            <person name="Sahoo L."/>
            <person name="Jayasankar P."/>
            <person name="Meher P.K."/>
            <person name="Koringa P.G."/>
            <person name="Iquebal M.A."/>
            <person name="Das S.P."/>
            <person name="Bit A."/>
            <person name="Patnaik S."/>
            <person name="Patel N."/>
            <person name="Shah T.M."/>
            <person name="Hinsu A."/>
            <person name="Jena J.K."/>
        </authorList>
    </citation>
    <scope>NUCLEOTIDE SEQUENCE</scope>
    <source>
        <strain evidence="2">CIFAMagur01</strain>
        <tissue evidence="2">Testis</tissue>
    </source>
</reference>
<dbReference type="AlphaFoldDB" id="A0A8J4WSW3"/>